<accession>A0A432MHT5</accession>
<proteinExistence type="predicted"/>
<dbReference type="AlphaFoldDB" id="A0A432MHT5"/>
<evidence type="ECO:0000313" key="1">
    <source>
        <dbReference type="EMBL" id="RUL86496.1"/>
    </source>
</evidence>
<organism evidence="1 2">
    <name type="scientific">Tautonia sociabilis</name>
    <dbReference type="NCBI Taxonomy" id="2080755"/>
    <lineage>
        <taxon>Bacteria</taxon>
        <taxon>Pseudomonadati</taxon>
        <taxon>Planctomycetota</taxon>
        <taxon>Planctomycetia</taxon>
        <taxon>Isosphaerales</taxon>
        <taxon>Isosphaeraceae</taxon>
        <taxon>Tautonia</taxon>
    </lineage>
</organism>
<dbReference type="RefSeq" id="WP_126726494.1">
    <property type="nucleotide sequence ID" value="NZ_RYZH01000031.1"/>
</dbReference>
<dbReference type="EMBL" id="RYZH01000031">
    <property type="protein sequence ID" value="RUL86496.1"/>
    <property type="molecule type" value="Genomic_DNA"/>
</dbReference>
<dbReference type="OrthoDB" id="9805228at2"/>
<dbReference type="InterPro" id="IPR023393">
    <property type="entry name" value="START-like_dom_sf"/>
</dbReference>
<comment type="caution">
    <text evidence="1">The sequence shown here is derived from an EMBL/GenBank/DDBJ whole genome shotgun (WGS) entry which is preliminary data.</text>
</comment>
<reference evidence="1 2" key="2">
    <citation type="submission" date="2019-01" db="EMBL/GenBank/DDBJ databases">
        <title>Tautonia sociabilis, a novel thermotolerant planctomycete of Isosphaeraceae family, isolated from a 4000 m deep subterranean habitat.</title>
        <authorList>
            <person name="Kovaleva O.L."/>
            <person name="Elcheninov A.G."/>
            <person name="Van Heerden E."/>
            <person name="Toshchakov S.V."/>
            <person name="Novikov A."/>
            <person name="Bonch-Osmolovskaya E.A."/>
            <person name="Kublanov I.V."/>
        </authorList>
    </citation>
    <scope>NUCLEOTIDE SEQUENCE [LARGE SCALE GENOMIC DNA]</scope>
    <source>
        <strain evidence="1 2">GM2012</strain>
    </source>
</reference>
<gene>
    <name evidence="1" type="ORF">TsocGM_16135</name>
</gene>
<protein>
    <recommendedName>
        <fullName evidence="3">ATPase</fullName>
    </recommendedName>
</protein>
<name>A0A432MHT5_9BACT</name>
<reference evidence="1 2" key="1">
    <citation type="submission" date="2018-12" db="EMBL/GenBank/DDBJ databases">
        <authorList>
            <person name="Toschakov S.V."/>
        </authorList>
    </citation>
    <scope>NUCLEOTIDE SEQUENCE [LARGE SCALE GENOMIC DNA]</scope>
    <source>
        <strain evidence="1 2">GM2012</strain>
    </source>
</reference>
<evidence type="ECO:0008006" key="3">
    <source>
        <dbReference type="Google" id="ProtNLM"/>
    </source>
</evidence>
<keyword evidence="2" id="KW-1185">Reference proteome</keyword>
<sequence length="67" mass="7631">MTDTLKVTTAGDREIIISRSFDASQELVWDAMSRPELLRRWMAGPPGWELTTCEEDQRVLGYRGLAC</sequence>
<dbReference type="Gene3D" id="3.30.530.20">
    <property type="match status" value="1"/>
</dbReference>
<evidence type="ECO:0000313" key="2">
    <source>
        <dbReference type="Proteomes" id="UP000280296"/>
    </source>
</evidence>
<dbReference type="Proteomes" id="UP000280296">
    <property type="component" value="Unassembled WGS sequence"/>
</dbReference>
<dbReference type="SUPFAM" id="SSF55961">
    <property type="entry name" value="Bet v1-like"/>
    <property type="match status" value="1"/>
</dbReference>